<dbReference type="Proteomes" id="UP000593571">
    <property type="component" value="Unassembled WGS sequence"/>
</dbReference>
<comment type="caution">
    <text evidence="2">The sequence shown here is derived from an EMBL/GenBank/DDBJ whole genome shotgun (WGS) entry which is preliminary data.</text>
</comment>
<organism evidence="2 3">
    <name type="scientific">Rousettus aegyptiacus</name>
    <name type="common">Egyptian fruit bat</name>
    <name type="synonym">Pteropus aegyptiacus</name>
    <dbReference type="NCBI Taxonomy" id="9407"/>
    <lineage>
        <taxon>Eukaryota</taxon>
        <taxon>Metazoa</taxon>
        <taxon>Chordata</taxon>
        <taxon>Craniata</taxon>
        <taxon>Vertebrata</taxon>
        <taxon>Euteleostomi</taxon>
        <taxon>Mammalia</taxon>
        <taxon>Eutheria</taxon>
        <taxon>Laurasiatheria</taxon>
        <taxon>Chiroptera</taxon>
        <taxon>Yinpterochiroptera</taxon>
        <taxon>Pteropodoidea</taxon>
        <taxon>Pteropodidae</taxon>
        <taxon>Rousettinae</taxon>
        <taxon>Rousettus</taxon>
    </lineage>
</organism>
<keyword evidence="3" id="KW-1185">Reference proteome</keyword>
<dbReference type="AlphaFoldDB" id="A0A7J8JGZ5"/>
<protein>
    <submittedName>
        <fullName evidence="2">Uncharacterized protein</fullName>
    </submittedName>
</protein>
<evidence type="ECO:0000313" key="2">
    <source>
        <dbReference type="EMBL" id="KAF6496166.1"/>
    </source>
</evidence>
<feature type="compositionally biased region" description="Pro residues" evidence="1">
    <location>
        <begin position="154"/>
        <end position="165"/>
    </location>
</feature>
<name>A0A7J8JGZ5_ROUAE</name>
<evidence type="ECO:0000313" key="3">
    <source>
        <dbReference type="Proteomes" id="UP000593571"/>
    </source>
</evidence>
<gene>
    <name evidence="2" type="ORF">HJG63_010394</name>
</gene>
<reference evidence="2 3" key="1">
    <citation type="journal article" date="2020" name="Nature">
        <title>Six reference-quality genomes reveal evolution of bat adaptations.</title>
        <authorList>
            <person name="Jebb D."/>
            <person name="Huang Z."/>
            <person name="Pippel M."/>
            <person name="Hughes G.M."/>
            <person name="Lavrichenko K."/>
            <person name="Devanna P."/>
            <person name="Winkler S."/>
            <person name="Jermiin L.S."/>
            <person name="Skirmuntt E.C."/>
            <person name="Katzourakis A."/>
            <person name="Burkitt-Gray L."/>
            <person name="Ray D.A."/>
            <person name="Sullivan K.A.M."/>
            <person name="Roscito J.G."/>
            <person name="Kirilenko B.M."/>
            <person name="Davalos L.M."/>
            <person name="Corthals A.P."/>
            <person name="Power M.L."/>
            <person name="Jones G."/>
            <person name="Ransome R.D."/>
            <person name="Dechmann D.K.N."/>
            <person name="Locatelli A.G."/>
            <person name="Puechmaille S.J."/>
            <person name="Fedrigo O."/>
            <person name="Jarvis E.D."/>
            <person name="Hiller M."/>
            <person name="Vernes S.C."/>
            <person name="Myers E.W."/>
            <person name="Teeling E.C."/>
        </authorList>
    </citation>
    <scope>NUCLEOTIDE SEQUENCE [LARGE SCALE GENOMIC DNA]</scope>
    <source>
        <strain evidence="2">MRouAeg1</strain>
        <tissue evidence="2">Muscle</tissue>
    </source>
</reference>
<dbReference type="EMBL" id="JACASE010000002">
    <property type="protein sequence ID" value="KAF6496166.1"/>
    <property type="molecule type" value="Genomic_DNA"/>
</dbReference>
<evidence type="ECO:0000256" key="1">
    <source>
        <dbReference type="SAM" id="MobiDB-lite"/>
    </source>
</evidence>
<accession>A0A7J8JGZ5</accession>
<proteinExistence type="predicted"/>
<feature type="compositionally biased region" description="Low complexity" evidence="1">
    <location>
        <begin position="142"/>
        <end position="153"/>
    </location>
</feature>
<feature type="region of interest" description="Disordered" evidence="1">
    <location>
        <begin position="136"/>
        <end position="171"/>
    </location>
</feature>
<sequence>MCRHQGRGPRLLSQLEQPSLCLLSRQGWPQNGHPVFSGFPHEARGPSAPGPRLLAAGPSRCWNGITGVAGRARGIRVLPALSLASAGKLVTWPCVRDQSGDQRAPPGHVLLTHAAAPPPLALWACWALSGHKAVLKHPPGSPGSSRPRMSRCPGCPPPPPSPRPQEGPWAREAGPATVTARRPLCLSAERPCRPFPHGWRLVAHPERGQPGGHLLSAWPHEGLKERLGQTGWPHGCGPDTCSRVR</sequence>